<gene>
    <name evidence="3" type="ORF">K490DRAFT_62215</name>
</gene>
<dbReference type="Proteomes" id="UP000799776">
    <property type="component" value="Unassembled WGS sequence"/>
</dbReference>
<comment type="caution">
    <text evidence="3">The sequence shown here is derived from an EMBL/GenBank/DDBJ whole genome shotgun (WGS) entry which is preliminary data.</text>
</comment>
<feature type="region of interest" description="Disordered" evidence="1">
    <location>
        <begin position="87"/>
        <end position="184"/>
    </location>
</feature>
<organism evidence="3 4">
    <name type="scientific">Saccharata proteae CBS 121410</name>
    <dbReference type="NCBI Taxonomy" id="1314787"/>
    <lineage>
        <taxon>Eukaryota</taxon>
        <taxon>Fungi</taxon>
        <taxon>Dikarya</taxon>
        <taxon>Ascomycota</taxon>
        <taxon>Pezizomycotina</taxon>
        <taxon>Dothideomycetes</taxon>
        <taxon>Dothideomycetes incertae sedis</taxon>
        <taxon>Botryosphaeriales</taxon>
        <taxon>Saccharataceae</taxon>
        <taxon>Saccharata</taxon>
    </lineage>
</organism>
<reference evidence="3" key="1">
    <citation type="journal article" date="2020" name="Stud. Mycol.">
        <title>101 Dothideomycetes genomes: a test case for predicting lifestyles and emergence of pathogens.</title>
        <authorList>
            <person name="Haridas S."/>
            <person name="Albert R."/>
            <person name="Binder M."/>
            <person name="Bloem J."/>
            <person name="Labutti K."/>
            <person name="Salamov A."/>
            <person name="Andreopoulos B."/>
            <person name="Baker S."/>
            <person name="Barry K."/>
            <person name="Bills G."/>
            <person name="Bluhm B."/>
            <person name="Cannon C."/>
            <person name="Castanera R."/>
            <person name="Culley D."/>
            <person name="Daum C."/>
            <person name="Ezra D."/>
            <person name="Gonzalez J."/>
            <person name="Henrissat B."/>
            <person name="Kuo A."/>
            <person name="Liang C."/>
            <person name="Lipzen A."/>
            <person name="Lutzoni F."/>
            <person name="Magnuson J."/>
            <person name="Mondo S."/>
            <person name="Nolan M."/>
            <person name="Ohm R."/>
            <person name="Pangilinan J."/>
            <person name="Park H.-J."/>
            <person name="Ramirez L."/>
            <person name="Alfaro M."/>
            <person name="Sun H."/>
            <person name="Tritt A."/>
            <person name="Yoshinaga Y."/>
            <person name="Zwiers L.-H."/>
            <person name="Turgeon B."/>
            <person name="Goodwin S."/>
            <person name="Spatafora J."/>
            <person name="Crous P."/>
            <person name="Grigoriev I."/>
        </authorList>
    </citation>
    <scope>NUCLEOTIDE SEQUENCE</scope>
    <source>
        <strain evidence="3">CBS 121410</strain>
    </source>
</reference>
<feature type="compositionally biased region" description="Low complexity" evidence="1">
    <location>
        <begin position="200"/>
        <end position="212"/>
    </location>
</feature>
<feature type="compositionally biased region" description="Low complexity" evidence="1">
    <location>
        <begin position="142"/>
        <end position="159"/>
    </location>
</feature>
<keyword evidence="2" id="KW-0732">Signal</keyword>
<dbReference type="AlphaFoldDB" id="A0A9P4HZU8"/>
<evidence type="ECO:0000256" key="2">
    <source>
        <dbReference type="SAM" id="SignalP"/>
    </source>
</evidence>
<feature type="region of interest" description="Disordered" evidence="1">
    <location>
        <begin position="200"/>
        <end position="220"/>
    </location>
</feature>
<dbReference type="EMBL" id="ML978712">
    <property type="protein sequence ID" value="KAF2090884.1"/>
    <property type="molecule type" value="Genomic_DNA"/>
</dbReference>
<evidence type="ECO:0000256" key="1">
    <source>
        <dbReference type="SAM" id="MobiDB-lite"/>
    </source>
</evidence>
<feature type="chain" id="PRO_5040510338" evidence="2">
    <location>
        <begin position="22"/>
        <end position="429"/>
    </location>
</feature>
<accession>A0A9P4HZU8</accession>
<feature type="signal peptide" evidence="2">
    <location>
        <begin position="1"/>
        <end position="21"/>
    </location>
</feature>
<feature type="compositionally biased region" description="Polar residues" evidence="1">
    <location>
        <begin position="160"/>
        <end position="171"/>
    </location>
</feature>
<feature type="compositionally biased region" description="Low complexity" evidence="1">
    <location>
        <begin position="359"/>
        <end position="380"/>
    </location>
</feature>
<feature type="compositionally biased region" description="Low complexity" evidence="1">
    <location>
        <begin position="173"/>
        <end position="184"/>
    </location>
</feature>
<keyword evidence="4" id="KW-1185">Reference proteome</keyword>
<sequence>MLSSTTLATIGLAALAVSVSASGIASGNARGVATTSSSTELDNFWPTSAVAACPTAFTTTEVIYITMPSPSLSEDYSYQGAAAAPTDADTGVVASPTATSQAQSSADDGNASNPTNAPPAASVPSNSPNTEMPSAAATDPDTISSASPIEASSPAPATETTKPSTTAEPTISPTPMAPALTAAPAATKAPKAAVTKAPAAAAAPAPSPNNAPEVAVTTASATPEKASLDQTFGIEDLPDANVTVMHVSTSTNSTDGAAPMTLDFGALGAISNKASTATVTTTATVATSTSTAPMTWTAGTAVGDKKTWAEAETTTPSTTAEKSGVKLVQTGAVTVGLSVAPSTWSSSLSSSSLSVVSTAKASSSRASPTSSSSSSSSSSSNDDGDVTEDVMADDMPVIWHQQNATRTLPHSEISTLQTLYSAADTTSAL</sequence>
<name>A0A9P4HZU8_9PEZI</name>
<feature type="region of interest" description="Disordered" evidence="1">
    <location>
        <begin position="359"/>
        <end position="388"/>
    </location>
</feature>
<proteinExistence type="predicted"/>
<evidence type="ECO:0000313" key="3">
    <source>
        <dbReference type="EMBL" id="KAF2090884.1"/>
    </source>
</evidence>
<feature type="compositionally biased region" description="Low complexity" evidence="1">
    <location>
        <begin position="87"/>
        <end position="129"/>
    </location>
</feature>
<protein>
    <submittedName>
        <fullName evidence="3">Uncharacterized protein</fullName>
    </submittedName>
</protein>
<evidence type="ECO:0000313" key="4">
    <source>
        <dbReference type="Proteomes" id="UP000799776"/>
    </source>
</evidence>